<evidence type="ECO:0000259" key="8">
    <source>
        <dbReference type="Pfam" id="PF00082"/>
    </source>
</evidence>
<dbReference type="InterPro" id="IPR034193">
    <property type="entry name" value="PCSK9_ProteinaseK-like"/>
</dbReference>
<dbReference type="Proteomes" id="UP001302676">
    <property type="component" value="Unassembled WGS sequence"/>
</dbReference>
<reference evidence="9" key="2">
    <citation type="submission" date="2023-05" db="EMBL/GenBank/DDBJ databases">
        <authorList>
            <consortium name="Lawrence Berkeley National Laboratory"/>
            <person name="Steindorff A."/>
            <person name="Hensen N."/>
            <person name="Bonometti L."/>
            <person name="Westerberg I."/>
            <person name="Brannstrom I.O."/>
            <person name="Guillou S."/>
            <person name="Cros-Aarteil S."/>
            <person name="Calhoun S."/>
            <person name="Haridas S."/>
            <person name="Kuo A."/>
            <person name="Mondo S."/>
            <person name="Pangilinan J."/>
            <person name="Riley R."/>
            <person name="Labutti K."/>
            <person name="Andreopoulos B."/>
            <person name="Lipzen A."/>
            <person name="Chen C."/>
            <person name="Yanf M."/>
            <person name="Daum C."/>
            <person name="Ng V."/>
            <person name="Clum A."/>
            <person name="Ohm R."/>
            <person name="Martin F."/>
            <person name="Silar P."/>
            <person name="Natvig D."/>
            <person name="Lalanne C."/>
            <person name="Gautier V."/>
            <person name="Ament-Velasquez S.L."/>
            <person name="Kruys A."/>
            <person name="Hutchinson M.I."/>
            <person name="Powell A.J."/>
            <person name="Barry K."/>
            <person name="Miller A.N."/>
            <person name="Grigoriev I.V."/>
            <person name="Debuchy R."/>
            <person name="Gladieux P."/>
            <person name="Thoren M.H."/>
            <person name="Johannesson H."/>
        </authorList>
    </citation>
    <scope>NUCLEOTIDE SEQUENCE</scope>
    <source>
        <strain evidence="9">CBS 141.50</strain>
    </source>
</reference>
<dbReference type="GO" id="GO:0006508">
    <property type="term" value="P:proteolysis"/>
    <property type="evidence" value="ECO:0007669"/>
    <property type="project" value="UniProtKB-KW"/>
</dbReference>
<evidence type="ECO:0000256" key="6">
    <source>
        <dbReference type="RuleBase" id="RU003355"/>
    </source>
</evidence>
<keyword evidence="7" id="KW-0732">Signal</keyword>
<evidence type="ECO:0000256" key="1">
    <source>
        <dbReference type="ARBA" id="ARBA00011073"/>
    </source>
</evidence>
<evidence type="ECO:0000256" key="2">
    <source>
        <dbReference type="ARBA" id="ARBA00022670"/>
    </source>
</evidence>
<feature type="signal peptide" evidence="7">
    <location>
        <begin position="1"/>
        <end position="21"/>
    </location>
</feature>
<evidence type="ECO:0000256" key="5">
    <source>
        <dbReference type="PROSITE-ProRule" id="PRU01240"/>
    </source>
</evidence>
<accession>A0AAN6UZ92</accession>
<dbReference type="FunFam" id="3.40.50.200:FF:000007">
    <property type="entry name" value="Subtilisin-like serine protease"/>
    <property type="match status" value="1"/>
</dbReference>
<dbReference type="InterPro" id="IPR000209">
    <property type="entry name" value="Peptidase_S8/S53_dom"/>
</dbReference>
<dbReference type="Gene3D" id="3.40.50.200">
    <property type="entry name" value="Peptidase S8/S53 domain"/>
    <property type="match status" value="1"/>
</dbReference>
<dbReference type="InterPro" id="IPR015500">
    <property type="entry name" value="Peptidase_S8_subtilisin-rel"/>
</dbReference>
<dbReference type="PRINTS" id="PR00723">
    <property type="entry name" value="SUBTILISIN"/>
</dbReference>
<dbReference type="SUPFAM" id="SSF52743">
    <property type="entry name" value="Subtilisin-like"/>
    <property type="match status" value="1"/>
</dbReference>
<evidence type="ECO:0000256" key="3">
    <source>
        <dbReference type="ARBA" id="ARBA00022801"/>
    </source>
</evidence>
<dbReference type="PROSITE" id="PS00136">
    <property type="entry name" value="SUBTILASE_ASP"/>
    <property type="match status" value="1"/>
</dbReference>
<dbReference type="PANTHER" id="PTHR43806">
    <property type="entry name" value="PEPTIDASE S8"/>
    <property type="match status" value="1"/>
</dbReference>
<feature type="domain" description="Peptidase S8/S53" evidence="8">
    <location>
        <begin position="165"/>
        <end position="412"/>
    </location>
</feature>
<sequence>MHLVSFLPVLCGWLAFPLVLATVPILNNDVTPDLVVPNRYIVKYKDAVADKGPVQARHERAVHRASRAGGSMRGILDTFALPGLRGYIVEISPSELGNLVESDLLEYIEKDTITTTAAITPTDRHSQHRMMTQYDAPRGLVRLSHRSAHTTSNEYHYAATAGLNIPIYVLDSGIRITHSEFHQSPNPNTQGSSTSRARWGANFIPSSPDTDEDGHGTHVAGIIAGTTYGVAKHAHVIAVKVLDGTGSGSMSGVLQGLDWAVKDARDKGVMRRAVVNLSLAGVYTQSVNDAVQAAVDQGMTVVCAAGNTGEDAGGYSPGSAAGAITVGAVNGTGTVGEGGENRRATFSNWGGAVDIFAEGVAVLSSGAQSDTHVKYMSGTSMAAPHVAGLAAYFIVEEGLEGEKVKARVLAVAGKGVQDRKGGADRVAYNGDGL</sequence>
<dbReference type="AlphaFoldDB" id="A0AAN6UZ92"/>
<feature type="chain" id="PRO_5042900371" evidence="7">
    <location>
        <begin position="22"/>
        <end position="433"/>
    </location>
</feature>
<reference evidence="9" key="1">
    <citation type="journal article" date="2023" name="Mol. Phylogenet. Evol.">
        <title>Genome-scale phylogeny and comparative genomics of the fungal order Sordariales.</title>
        <authorList>
            <person name="Hensen N."/>
            <person name="Bonometti L."/>
            <person name="Westerberg I."/>
            <person name="Brannstrom I.O."/>
            <person name="Guillou S."/>
            <person name="Cros-Aarteil S."/>
            <person name="Calhoun S."/>
            <person name="Haridas S."/>
            <person name="Kuo A."/>
            <person name="Mondo S."/>
            <person name="Pangilinan J."/>
            <person name="Riley R."/>
            <person name="LaButti K."/>
            <person name="Andreopoulos B."/>
            <person name="Lipzen A."/>
            <person name="Chen C."/>
            <person name="Yan M."/>
            <person name="Daum C."/>
            <person name="Ng V."/>
            <person name="Clum A."/>
            <person name="Steindorff A."/>
            <person name="Ohm R.A."/>
            <person name="Martin F."/>
            <person name="Silar P."/>
            <person name="Natvig D.O."/>
            <person name="Lalanne C."/>
            <person name="Gautier V."/>
            <person name="Ament-Velasquez S.L."/>
            <person name="Kruys A."/>
            <person name="Hutchinson M.I."/>
            <person name="Powell A.J."/>
            <person name="Barry K."/>
            <person name="Miller A.N."/>
            <person name="Grigoriev I.V."/>
            <person name="Debuchy R."/>
            <person name="Gladieux P."/>
            <person name="Hiltunen Thoren M."/>
            <person name="Johannesson H."/>
        </authorList>
    </citation>
    <scope>NUCLEOTIDE SEQUENCE</scope>
    <source>
        <strain evidence="9">CBS 141.50</strain>
    </source>
</reference>
<dbReference type="PROSITE" id="PS00138">
    <property type="entry name" value="SUBTILASE_SER"/>
    <property type="match status" value="1"/>
</dbReference>
<protein>
    <submittedName>
        <fullName evidence="9">Serine protease</fullName>
    </submittedName>
</protein>
<evidence type="ECO:0000256" key="4">
    <source>
        <dbReference type="ARBA" id="ARBA00022825"/>
    </source>
</evidence>
<name>A0AAN6UZ92_9PEZI</name>
<dbReference type="EMBL" id="MU853604">
    <property type="protein sequence ID" value="KAK4141927.1"/>
    <property type="molecule type" value="Genomic_DNA"/>
</dbReference>
<keyword evidence="10" id="KW-1185">Reference proteome</keyword>
<dbReference type="PROSITE" id="PS51892">
    <property type="entry name" value="SUBTILASE"/>
    <property type="match status" value="1"/>
</dbReference>
<dbReference type="InterPro" id="IPR037045">
    <property type="entry name" value="S8pro/Inhibitor_I9_sf"/>
</dbReference>
<keyword evidence="4 5" id="KW-0720">Serine protease</keyword>
<feature type="active site" description="Charge relay system" evidence="5">
    <location>
        <position position="171"/>
    </location>
</feature>
<dbReference type="InterPro" id="IPR023827">
    <property type="entry name" value="Peptidase_S8_Asp-AS"/>
</dbReference>
<proteinExistence type="inferred from homology"/>
<gene>
    <name evidence="9" type="ORF">C8A04DRAFT_30478</name>
</gene>
<dbReference type="GeneID" id="87818003"/>
<keyword evidence="3 5" id="KW-0378">Hydrolase</keyword>
<organism evidence="9 10">
    <name type="scientific">Dichotomopilus funicola</name>
    <dbReference type="NCBI Taxonomy" id="1934379"/>
    <lineage>
        <taxon>Eukaryota</taxon>
        <taxon>Fungi</taxon>
        <taxon>Dikarya</taxon>
        <taxon>Ascomycota</taxon>
        <taxon>Pezizomycotina</taxon>
        <taxon>Sordariomycetes</taxon>
        <taxon>Sordariomycetidae</taxon>
        <taxon>Sordariales</taxon>
        <taxon>Chaetomiaceae</taxon>
        <taxon>Dichotomopilus</taxon>
    </lineage>
</organism>
<dbReference type="PANTHER" id="PTHR43806:SF11">
    <property type="entry name" value="CEREVISIN-RELATED"/>
    <property type="match status" value="1"/>
</dbReference>
<dbReference type="Pfam" id="PF00082">
    <property type="entry name" value="Peptidase_S8"/>
    <property type="match status" value="1"/>
</dbReference>
<dbReference type="InterPro" id="IPR023828">
    <property type="entry name" value="Peptidase_S8_Ser-AS"/>
</dbReference>
<dbReference type="GO" id="GO:0004252">
    <property type="term" value="F:serine-type endopeptidase activity"/>
    <property type="evidence" value="ECO:0007669"/>
    <property type="project" value="UniProtKB-UniRule"/>
</dbReference>
<dbReference type="InterPro" id="IPR036852">
    <property type="entry name" value="Peptidase_S8/S53_dom_sf"/>
</dbReference>
<dbReference type="Gene3D" id="3.30.70.80">
    <property type="entry name" value="Peptidase S8 propeptide/proteinase inhibitor I9"/>
    <property type="match status" value="1"/>
</dbReference>
<dbReference type="CDD" id="cd04077">
    <property type="entry name" value="Peptidases_S8_PCSK9_ProteinaseK_like"/>
    <property type="match status" value="1"/>
</dbReference>
<evidence type="ECO:0000313" key="10">
    <source>
        <dbReference type="Proteomes" id="UP001302676"/>
    </source>
</evidence>
<dbReference type="InterPro" id="IPR022398">
    <property type="entry name" value="Peptidase_S8_His-AS"/>
</dbReference>
<evidence type="ECO:0000256" key="7">
    <source>
        <dbReference type="SAM" id="SignalP"/>
    </source>
</evidence>
<keyword evidence="2 5" id="KW-0645">Protease</keyword>
<comment type="caution">
    <text evidence="9">The sequence shown here is derived from an EMBL/GenBank/DDBJ whole genome shotgun (WGS) entry which is preliminary data.</text>
</comment>
<feature type="active site" description="Charge relay system" evidence="5">
    <location>
        <position position="215"/>
    </location>
</feature>
<comment type="similarity">
    <text evidence="1 5 6">Belongs to the peptidase S8 family.</text>
</comment>
<dbReference type="SUPFAM" id="SSF54897">
    <property type="entry name" value="Protease propeptides/inhibitors"/>
    <property type="match status" value="1"/>
</dbReference>
<evidence type="ECO:0000313" key="9">
    <source>
        <dbReference type="EMBL" id="KAK4141927.1"/>
    </source>
</evidence>
<dbReference type="PROSITE" id="PS00137">
    <property type="entry name" value="SUBTILASE_HIS"/>
    <property type="match status" value="1"/>
</dbReference>
<dbReference type="InterPro" id="IPR050131">
    <property type="entry name" value="Peptidase_S8_subtilisin-like"/>
</dbReference>
<feature type="active site" description="Charge relay system" evidence="5">
    <location>
        <position position="380"/>
    </location>
</feature>
<dbReference type="RefSeq" id="XP_062635298.1">
    <property type="nucleotide sequence ID" value="XM_062781390.1"/>
</dbReference>